<dbReference type="PANTHER" id="PTHR11922">
    <property type="entry name" value="GMP SYNTHASE-RELATED"/>
    <property type="match status" value="1"/>
</dbReference>
<sequence length="522" mass="55970">MNSTPRPVLVVDFGAQYAQLIARRVREASIYSEIVPHTMSVADMLAKDPAAIILSGGPSSVYEEGAPSIDPAIFDAGVPLLGICYGFQTMAAVLGGTVGRTGTREYGHTDASVGTSSCLFAGTPADQVVWMSHGDAVQAAPEGFEVTASTSETPVAAFEDRSRKLFGLQWHPEVGHSQFGQDALKNFLYKGAGLEPSWTAGSIIDEQVEAIRKQVGEAQVICALSGGVDSSVAAALVHKAVGDQLTCFFIDHGLLRAGEREQVEGDYARGMGIRVVTCDESERFLSALAGVSDPETKRKIIGREFIRSFEAAQKQVIEQIGAEGGEVKFLVQGTLYPDVVESGGGEGAANIKSHHNVGGLPDDMKFELVEPLRTLFKDEVRAVGRELGLPDYLVERQPFPGPGLGIRIIGEVTKERLDILRAADLIAREELTAAGLDSEIWQCPVVLLADVRSVGVQGDGRTYGHPIVLRPVSSEDAMTADWTRLPYDVLAKISTRITNSVAEVNRVVLDVTSKPPATIEWE</sequence>
<dbReference type="SUPFAM" id="SSF52402">
    <property type="entry name" value="Adenine nucleotide alpha hydrolases-like"/>
    <property type="match status" value="1"/>
</dbReference>
<evidence type="ECO:0000256" key="7">
    <source>
        <dbReference type="ARBA" id="ARBA00022840"/>
    </source>
</evidence>
<keyword evidence="8 9" id="KW-0315">Glutamine amidotransferase</keyword>
<accession>A0A2I1I7U6</accession>
<evidence type="ECO:0000256" key="4">
    <source>
        <dbReference type="ARBA" id="ARBA00022741"/>
    </source>
</evidence>
<dbReference type="Gene3D" id="3.40.50.620">
    <property type="entry name" value="HUPs"/>
    <property type="match status" value="1"/>
</dbReference>
<dbReference type="InterPro" id="IPR025777">
    <property type="entry name" value="GMPS_ATP_PPase_dom"/>
</dbReference>
<dbReference type="PROSITE" id="PS51273">
    <property type="entry name" value="GATASE_TYPE_1"/>
    <property type="match status" value="1"/>
</dbReference>
<dbReference type="PROSITE" id="PS51553">
    <property type="entry name" value="GMPS_ATP_PPASE"/>
    <property type="match status" value="1"/>
</dbReference>
<comment type="caution">
    <text evidence="12">The sequence shown here is derived from an EMBL/GenBank/DDBJ whole genome shotgun (WGS) entry which is preliminary data.</text>
</comment>
<proteinExistence type="inferred from homology"/>
<gene>
    <name evidence="9 12" type="primary">guaA</name>
    <name evidence="12" type="ORF">CYJ25_02885</name>
</gene>
<comment type="pathway">
    <text evidence="2 9">Purine metabolism; GMP biosynthesis; GMP from XMP (L-Gln route): step 1/1.</text>
</comment>
<dbReference type="GO" id="GO:0005524">
    <property type="term" value="F:ATP binding"/>
    <property type="evidence" value="ECO:0007669"/>
    <property type="project" value="UniProtKB-UniRule"/>
</dbReference>
<dbReference type="HAMAP" id="MF_00344">
    <property type="entry name" value="GMP_synthase"/>
    <property type="match status" value="1"/>
</dbReference>
<comment type="function">
    <text evidence="1 9">Catalyzes the synthesis of GMP from XMP.</text>
</comment>
<evidence type="ECO:0000313" key="12">
    <source>
        <dbReference type="EMBL" id="PKY67190.1"/>
    </source>
</evidence>
<dbReference type="EC" id="6.3.5.2" evidence="9"/>
<keyword evidence="3 9" id="KW-0436">Ligase</keyword>
<dbReference type="Gene3D" id="3.40.50.880">
    <property type="match status" value="1"/>
</dbReference>
<keyword evidence="4 9" id="KW-0547">Nucleotide-binding</keyword>
<feature type="active site" description="Nucleophile" evidence="9">
    <location>
        <position position="84"/>
    </location>
</feature>
<dbReference type="NCBIfam" id="NF000848">
    <property type="entry name" value="PRK00074.1"/>
    <property type="match status" value="1"/>
</dbReference>
<dbReference type="PRINTS" id="PR00096">
    <property type="entry name" value="GATASE"/>
</dbReference>
<dbReference type="Pfam" id="PF00958">
    <property type="entry name" value="GMP_synt_C"/>
    <property type="match status" value="1"/>
</dbReference>
<dbReference type="Pfam" id="PF00117">
    <property type="entry name" value="GATase"/>
    <property type="match status" value="1"/>
</dbReference>
<organism evidence="12 13">
    <name type="scientific">Schaalia turicensis</name>
    <dbReference type="NCBI Taxonomy" id="131111"/>
    <lineage>
        <taxon>Bacteria</taxon>
        <taxon>Bacillati</taxon>
        <taxon>Actinomycetota</taxon>
        <taxon>Actinomycetes</taxon>
        <taxon>Actinomycetales</taxon>
        <taxon>Actinomycetaceae</taxon>
        <taxon>Schaalia</taxon>
    </lineage>
</organism>
<dbReference type="CDD" id="cd01997">
    <property type="entry name" value="GMP_synthase_C"/>
    <property type="match status" value="1"/>
</dbReference>
<reference evidence="12 13" key="1">
    <citation type="submission" date="2017-12" db="EMBL/GenBank/DDBJ databases">
        <title>Phylogenetic diversity of female urinary microbiome.</title>
        <authorList>
            <person name="Thomas-White K."/>
            <person name="Wolfe A.J."/>
        </authorList>
    </citation>
    <scope>NUCLEOTIDE SEQUENCE [LARGE SCALE GENOMIC DNA]</scope>
    <source>
        <strain evidence="12 13">UMB0250</strain>
    </source>
</reference>
<dbReference type="InterPro" id="IPR004739">
    <property type="entry name" value="GMP_synth_GATase"/>
</dbReference>
<keyword evidence="6 9" id="KW-0658">Purine biosynthesis</keyword>
<dbReference type="AlphaFoldDB" id="A0A2I1I7U6"/>
<evidence type="ECO:0000256" key="2">
    <source>
        <dbReference type="ARBA" id="ARBA00005153"/>
    </source>
</evidence>
<keyword evidence="5 9" id="KW-0332">GMP biosynthesis</keyword>
<dbReference type="Proteomes" id="UP000234545">
    <property type="component" value="Unassembled WGS sequence"/>
</dbReference>
<dbReference type="CDD" id="cd01742">
    <property type="entry name" value="GATase1_GMP_Synthase"/>
    <property type="match status" value="1"/>
</dbReference>
<feature type="active site" evidence="9">
    <location>
        <position position="171"/>
    </location>
</feature>
<dbReference type="GO" id="GO:0003921">
    <property type="term" value="F:GMP synthase activity"/>
    <property type="evidence" value="ECO:0007669"/>
    <property type="project" value="InterPro"/>
</dbReference>
<feature type="binding site" evidence="10">
    <location>
        <begin position="225"/>
        <end position="231"/>
    </location>
    <ligand>
        <name>ATP</name>
        <dbReference type="ChEBI" id="CHEBI:30616"/>
    </ligand>
</feature>
<dbReference type="OrthoDB" id="9802219at2"/>
<evidence type="ECO:0000259" key="11">
    <source>
        <dbReference type="PROSITE" id="PS51553"/>
    </source>
</evidence>
<dbReference type="InterPro" id="IPR001674">
    <property type="entry name" value="GMP_synth_C"/>
</dbReference>
<dbReference type="InterPro" id="IPR017926">
    <property type="entry name" value="GATASE"/>
</dbReference>
<dbReference type="FunFam" id="3.40.50.880:FF:000001">
    <property type="entry name" value="GMP synthase [glutamine-hydrolyzing]"/>
    <property type="match status" value="1"/>
</dbReference>
<dbReference type="UniPathway" id="UPA00189">
    <property type="reaction ID" value="UER00296"/>
</dbReference>
<protein>
    <recommendedName>
        <fullName evidence="9">GMP synthase [glutamine-hydrolyzing]</fullName>
        <ecNumber evidence="9">6.3.5.2</ecNumber>
    </recommendedName>
    <alternativeName>
        <fullName evidence="9">GMP synthetase</fullName>
    </alternativeName>
    <alternativeName>
        <fullName evidence="9">Glutamine amidotransferase</fullName>
    </alternativeName>
</protein>
<evidence type="ECO:0000256" key="1">
    <source>
        <dbReference type="ARBA" id="ARBA00002332"/>
    </source>
</evidence>
<dbReference type="EMBL" id="PKKJ01000001">
    <property type="protein sequence ID" value="PKY67190.1"/>
    <property type="molecule type" value="Genomic_DNA"/>
</dbReference>
<dbReference type="NCBIfam" id="TIGR00888">
    <property type="entry name" value="guaA_Nterm"/>
    <property type="match status" value="1"/>
</dbReference>
<dbReference type="InterPro" id="IPR029062">
    <property type="entry name" value="Class_I_gatase-like"/>
</dbReference>
<dbReference type="FunFam" id="3.30.300.10:FF:000002">
    <property type="entry name" value="GMP synthase [glutamine-hydrolyzing]"/>
    <property type="match status" value="1"/>
</dbReference>
<dbReference type="Pfam" id="PF03054">
    <property type="entry name" value="tRNA_Me_trans"/>
    <property type="match status" value="1"/>
</dbReference>
<evidence type="ECO:0000256" key="10">
    <source>
        <dbReference type="PROSITE-ProRule" id="PRU00886"/>
    </source>
</evidence>
<dbReference type="SUPFAM" id="SSF54810">
    <property type="entry name" value="GMP synthetase C-terminal dimerisation domain"/>
    <property type="match status" value="1"/>
</dbReference>
<evidence type="ECO:0000256" key="9">
    <source>
        <dbReference type="HAMAP-Rule" id="MF_00344"/>
    </source>
</evidence>
<dbReference type="GO" id="GO:0005829">
    <property type="term" value="C:cytosol"/>
    <property type="evidence" value="ECO:0007669"/>
    <property type="project" value="TreeGrafter"/>
</dbReference>
<keyword evidence="7 9" id="KW-0067">ATP-binding</keyword>
<feature type="domain" description="GMPS ATP-PPase" evidence="11">
    <location>
        <begin position="198"/>
        <end position="396"/>
    </location>
</feature>
<dbReference type="PANTHER" id="PTHR11922:SF2">
    <property type="entry name" value="GMP SYNTHASE [GLUTAMINE-HYDROLYZING]"/>
    <property type="match status" value="1"/>
</dbReference>
<dbReference type="InterPro" id="IPR022955">
    <property type="entry name" value="GMP_synthase"/>
</dbReference>
<evidence type="ECO:0000256" key="3">
    <source>
        <dbReference type="ARBA" id="ARBA00022598"/>
    </source>
</evidence>
<evidence type="ECO:0000256" key="8">
    <source>
        <dbReference type="ARBA" id="ARBA00022962"/>
    </source>
</evidence>
<evidence type="ECO:0000313" key="13">
    <source>
        <dbReference type="Proteomes" id="UP000234545"/>
    </source>
</evidence>
<comment type="subunit">
    <text evidence="9">Homodimer.</text>
</comment>
<dbReference type="InterPro" id="IPR014729">
    <property type="entry name" value="Rossmann-like_a/b/a_fold"/>
</dbReference>
<evidence type="ECO:0000256" key="5">
    <source>
        <dbReference type="ARBA" id="ARBA00022749"/>
    </source>
</evidence>
<dbReference type="FunFam" id="3.40.50.620:FF:000001">
    <property type="entry name" value="GMP synthase [glutamine-hydrolyzing]"/>
    <property type="match status" value="1"/>
</dbReference>
<dbReference type="SUPFAM" id="SSF52317">
    <property type="entry name" value="Class I glutamine amidotransferase-like"/>
    <property type="match status" value="1"/>
</dbReference>
<feature type="active site" evidence="9">
    <location>
        <position position="173"/>
    </location>
</feature>
<comment type="catalytic activity">
    <reaction evidence="9">
        <text>XMP + L-glutamine + ATP + H2O = GMP + L-glutamate + AMP + diphosphate + 2 H(+)</text>
        <dbReference type="Rhea" id="RHEA:11680"/>
        <dbReference type="ChEBI" id="CHEBI:15377"/>
        <dbReference type="ChEBI" id="CHEBI:15378"/>
        <dbReference type="ChEBI" id="CHEBI:29985"/>
        <dbReference type="ChEBI" id="CHEBI:30616"/>
        <dbReference type="ChEBI" id="CHEBI:33019"/>
        <dbReference type="ChEBI" id="CHEBI:57464"/>
        <dbReference type="ChEBI" id="CHEBI:58115"/>
        <dbReference type="ChEBI" id="CHEBI:58359"/>
        <dbReference type="ChEBI" id="CHEBI:456215"/>
        <dbReference type="EC" id="6.3.5.2"/>
    </reaction>
</comment>
<dbReference type="Gene3D" id="3.30.300.10">
    <property type="match status" value="1"/>
</dbReference>
<dbReference type="RefSeq" id="WP_101627663.1">
    <property type="nucleotide sequence ID" value="NZ_PKKJ01000001.1"/>
</dbReference>
<dbReference type="NCBIfam" id="TIGR00884">
    <property type="entry name" value="guaA_Cterm"/>
    <property type="match status" value="1"/>
</dbReference>
<name>A0A2I1I7U6_9ACTO</name>
<evidence type="ECO:0000256" key="6">
    <source>
        <dbReference type="ARBA" id="ARBA00022755"/>
    </source>
</evidence>